<keyword evidence="3 5" id="KW-1133">Transmembrane helix</keyword>
<sequence length="190" mass="20514">MPILVLGLVLFFAAHIFTMLRAPRARFVGLLGEGPYKLAYSVVSALGLILIVLGFGAYRETGYIQVWDPPVWTRHLALLLNLPVFILLVAAYAPGFIKLRVKHPMLLAVKIWATAHLLANGDLGSILLFSSFLAWAVSARIAVKRRGDQGLPARPASWKADVVAVAGGLVAYALVIGYLHPLLIGVPVLS</sequence>
<evidence type="ECO:0000256" key="1">
    <source>
        <dbReference type="ARBA" id="ARBA00004141"/>
    </source>
</evidence>
<evidence type="ECO:0000313" key="7">
    <source>
        <dbReference type="EMBL" id="GGC74362.1"/>
    </source>
</evidence>
<feature type="transmembrane region" description="Helical" evidence="5">
    <location>
        <begin position="117"/>
        <end position="137"/>
    </location>
</feature>
<evidence type="ECO:0000256" key="3">
    <source>
        <dbReference type="ARBA" id="ARBA00022989"/>
    </source>
</evidence>
<organism evidence="7 8">
    <name type="scientific">Chelatococcus reniformis</name>
    <dbReference type="NCBI Taxonomy" id="1494448"/>
    <lineage>
        <taxon>Bacteria</taxon>
        <taxon>Pseudomonadati</taxon>
        <taxon>Pseudomonadota</taxon>
        <taxon>Alphaproteobacteria</taxon>
        <taxon>Hyphomicrobiales</taxon>
        <taxon>Chelatococcaceae</taxon>
        <taxon>Chelatococcus</taxon>
    </lineage>
</organism>
<reference evidence="7" key="2">
    <citation type="submission" date="2020-09" db="EMBL/GenBank/DDBJ databases">
        <authorList>
            <person name="Sun Q."/>
            <person name="Zhou Y."/>
        </authorList>
    </citation>
    <scope>NUCLEOTIDE SEQUENCE</scope>
    <source>
        <strain evidence="7">CGMCC 1.12919</strain>
    </source>
</reference>
<feature type="domain" description="NnrU" evidence="6">
    <location>
        <begin position="3"/>
        <end position="187"/>
    </location>
</feature>
<name>A0A916UIL4_9HYPH</name>
<evidence type="ECO:0000313" key="8">
    <source>
        <dbReference type="Proteomes" id="UP000637002"/>
    </source>
</evidence>
<protein>
    <recommendedName>
        <fullName evidence="6">NnrU domain-containing protein</fullName>
    </recommendedName>
</protein>
<evidence type="ECO:0000256" key="4">
    <source>
        <dbReference type="ARBA" id="ARBA00023136"/>
    </source>
</evidence>
<dbReference type="InterPro" id="IPR009915">
    <property type="entry name" value="NnrU_dom"/>
</dbReference>
<dbReference type="Pfam" id="PF07298">
    <property type="entry name" value="NnrU"/>
    <property type="match status" value="1"/>
</dbReference>
<comment type="subcellular location">
    <subcellularLocation>
        <location evidence="1">Membrane</location>
        <topology evidence="1">Multi-pass membrane protein</topology>
    </subcellularLocation>
</comment>
<dbReference type="RefSeq" id="WP_188610560.1">
    <property type="nucleotide sequence ID" value="NZ_BMGG01000006.1"/>
</dbReference>
<dbReference type="Proteomes" id="UP000637002">
    <property type="component" value="Unassembled WGS sequence"/>
</dbReference>
<accession>A0A916UIL4</accession>
<keyword evidence="4 5" id="KW-0472">Membrane</keyword>
<gene>
    <name evidence="7" type="ORF">GCM10010994_35990</name>
</gene>
<keyword evidence="8" id="KW-1185">Reference proteome</keyword>
<evidence type="ECO:0000256" key="2">
    <source>
        <dbReference type="ARBA" id="ARBA00022692"/>
    </source>
</evidence>
<dbReference type="EMBL" id="BMGG01000006">
    <property type="protein sequence ID" value="GGC74362.1"/>
    <property type="molecule type" value="Genomic_DNA"/>
</dbReference>
<dbReference type="GO" id="GO:0016020">
    <property type="term" value="C:membrane"/>
    <property type="evidence" value="ECO:0007669"/>
    <property type="project" value="UniProtKB-SubCell"/>
</dbReference>
<dbReference type="AlphaFoldDB" id="A0A916UIL4"/>
<comment type="caution">
    <text evidence="7">The sequence shown here is derived from an EMBL/GenBank/DDBJ whole genome shotgun (WGS) entry which is preliminary data.</text>
</comment>
<feature type="transmembrane region" description="Helical" evidence="5">
    <location>
        <begin position="158"/>
        <end position="180"/>
    </location>
</feature>
<reference evidence="7" key="1">
    <citation type="journal article" date="2014" name="Int. J. Syst. Evol. Microbiol.">
        <title>Complete genome sequence of Corynebacterium casei LMG S-19264T (=DSM 44701T), isolated from a smear-ripened cheese.</title>
        <authorList>
            <consortium name="US DOE Joint Genome Institute (JGI-PGF)"/>
            <person name="Walter F."/>
            <person name="Albersmeier A."/>
            <person name="Kalinowski J."/>
            <person name="Ruckert C."/>
        </authorList>
    </citation>
    <scope>NUCLEOTIDE SEQUENCE</scope>
    <source>
        <strain evidence="7">CGMCC 1.12919</strain>
    </source>
</reference>
<proteinExistence type="predicted"/>
<keyword evidence="2 5" id="KW-0812">Transmembrane</keyword>
<evidence type="ECO:0000259" key="6">
    <source>
        <dbReference type="Pfam" id="PF07298"/>
    </source>
</evidence>
<feature type="transmembrane region" description="Helical" evidence="5">
    <location>
        <begin position="78"/>
        <end position="97"/>
    </location>
</feature>
<feature type="transmembrane region" description="Helical" evidence="5">
    <location>
        <begin position="37"/>
        <end position="58"/>
    </location>
</feature>
<evidence type="ECO:0000256" key="5">
    <source>
        <dbReference type="SAM" id="Phobius"/>
    </source>
</evidence>